<evidence type="ECO:0000313" key="2">
    <source>
        <dbReference type="Proteomes" id="UP000006882"/>
    </source>
</evidence>
<dbReference type="EMBL" id="CM007656">
    <property type="protein sequence ID" value="ONI01001.1"/>
    <property type="molecule type" value="Genomic_DNA"/>
</dbReference>
<organism evidence="1 2">
    <name type="scientific">Prunus persica</name>
    <name type="common">Peach</name>
    <name type="synonym">Amygdalus persica</name>
    <dbReference type="NCBI Taxonomy" id="3760"/>
    <lineage>
        <taxon>Eukaryota</taxon>
        <taxon>Viridiplantae</taxon>
        <taxon>Streptophyta</taxon>
        <taxon>Embryophyta</taxon>
        <taxon>Tracheophyta</taxon>
        <taxon>Spermatophyta</taxon>
        <taxon>Magnoliopsida</taxon>
        <taxon>eudicotyledons</taxon>
        <taxon>Gunneridae</taxon>
        <taxon>Pentapetalae</taxon>
        <taxon>rosids</taxon>
        <taxon>fabids</taxon>
        <taxon>Rosales</taxon>
        <taxon>Rosaceae</taxon>
        <taxon>Amygdaloideae</taxon>
        <taxon>Amygdaleae</taxon>
        <taxon>Prunus</taxon>
    </lineage>
</organism>
<sequence>MMVADHQVRQCLCTCEVVPKCTRRYSWLICIALCLNLTSRSGVPPMLATTV</sequence>
<accession>A0A251NNV6</accession>
<dbReference type="Proteomes" id="UP000006882">
    <property type="component" value="Chromosome G6"/>
</dbReference>
<reference evidence="1 2" key="1">
    <citation type="journal article" date="2013" name="Nat. Genet.">
        <title>The high-quality draft genome of peach (Prunus persica) identifies unique patterns of genetic diversity, domestication and genome evolution.</title>
        <authorList>
            <consortium name="International Peach Genome Initiative"/>
            <person name="Verde I."/>
            <person name="Abbott A.G."/>
            <person name="Scalabrin S."/>
            <person name="Jung S."/>
            <person name="Shu S."/>
            <person name="Marroni F."/>
            <person name="Zhebentyayeva T."/>
            <person name="Dettori M.T."/>
            <person name="Grimwood J."/>
            <person name="Cattonaro F."/>
            <person name="Zuccolo A."/>
            <person name="Rossini L."/>
            <person name="Jenkins J."/>
            <person name="Vendramin E."/>
            <person name="Meisel L.A."/>
            <person name="Decroocq V."/>
            <person name="Sosinski B."/>
            <person name="Prochnik S."/>
            <person name="Mitros T."/>
            <person name="Policriti A."/>
            <person name="Cipriani G."/>
            <person name="Dondini L."/>
            <person name="Ficklin S."/>
            <person name="Goodstein D.M."/>
            <person name="Xuan P."/>
            <person name="Del Fabbro C."/>
            <person name="Aramini V."/>
            <person name="Copetti D."/>
            <person name="Gonzalez S."/>
            <person name="Horner D.S."/>
            <person name="Falchi R."/>
            <person name="Lucas S."/>
            <person name="Mica E."/>
            <person name="Maldonado J."/>
            <person name="Lazzari B."/>
            <person name="Bielenberg D."/>
            <person name="Pirona R."/>
            <person name="Miculan M."/>
            <person name="Barakat A."/>
            <person name="Testolin R."/>
            <person name="Stella A."/>
            <person name="Tartarini S."/>
            <person name="Tonutti P."/>
            <person name="Arus P."/>
            <person name="Orellana A."/>
            <person name="Wells C."/>
            <person name="Main D."/>
            <person name="Vizzotto G."/>
            <person name="Silva H."/>
            <person name="Salamini F."/>
            <person name="Schmutz J."/>
            <person name="Morgante M."/>
            <person name="Rokhsar D.S."/>
        </authorList>
    </citation>
    <scope>NUCLEOTIDE SEQUENCE [LARGE SCALE GENOMIC DNA]</scope>
    <source>
        <strain evidence="2">cv. Nemared</strain>
    </source>
</reference>
<proteinExistence type="predicted"/>
<dbReference type="Gramene" id="ONI01001">
    <property type="protein sequence ID" value="ONI01001"/>
    <property type="gene ID" value="PRUPE_6G115800"/>
</dbReference>
<protein>
    <submittedName>
        <fullName evidence="1">Uncharacterized protein</fullName>
    </submittedName>
</protein>
<keyword evidence="2" id="KW-1185">Reference proteome</keyword>
<evidence type="ECO:0000313" key="1">
    <source>
        <dbReference type="EMBL" id="ONI01001.1"/>
    </source>
</evidence>
<name>A0A251NNV6_PRUPE</name>
<gene>
    <name evidence="1" type="ORF">PRUPE_6G115800</name>
</gene>
<dbReference type="AlphaFoldDB" id="A0A251NNV6"/>